<sequence>MTNMGNWLIFLIYLALITGILFLINVGLGKIKTNENIILGVNLIVFPTLLLVIFYNL</sequence>
<organism evidence="2 3">
    <name type="scientific">Flavobacterium saliperosum S13</name>
    <dbReference type="NCBI Taxonomy" id="1341155"/>
    <lineage>
        <taxon>Bacteria</taxon>
        <taxon>Pseudomonadati</taxon>
        <taxon>Bacteroidota</taxon>
        <taxon>Flavobacteriia</taxon>
        <taxon>Flavobacteriales</taxon>
        <taxon>Flavobacteriaceae</taxon>
        <taxon>Flavobacterium</taxon>
    </lineage>
</organism>
<dbReference type="Proteomes" id="UP000018234">
    <property type="component" value="Unassembled WGS sequence"/>
</dbReference>
<proteinExistence type="predicted"/>
<keyword evidence="1" id="KW-0812">Transmembrane</keyword>
<gene>
    <name evidence="2" type="ORF">FSS13T_16900</name>
</gene>
<evidence type="ECO:0000256" key="1">
    <source>
        <dbReference type="SAM" id="Phobius"/>
    </source>
</evidence>
<reference evidence="2 3" key="1">
    <citation type="submission" date="2013-08" db="EMBL/GenBank/DDBJ databases">
        <title>Flavobacterium saliperosum type strain genome sequencing.</title>
        <authorList>
            <person name="Lee K."/>
            <person name="Yi H."/>
            <person name="Park S."/>
            <person name="Chun J."/>
        </authorList>
    </citation>
    <scope>NUCLEOTIDE SEQUENCE [LARGE SCALE GENOMIC DNA]</scope>
    <source>
        <strain evidence="2 3">S13</strain>
    </source>
</reference>
<keyword evidence="1" id="KW-1133">Transmembrane helix</keyword>
<accession>A0ABN0QGI0</accession>
<keyword evidence="1" id="KW-0472">Membrane</keyword>
<name>A0ABN0QGI0_9FLAO</name>
<protein>
    <submittedName>
        <fullName evidence="2">Uncharacterized protein</fullName>
    </submittedName>
</protein>
<dbReference type="EMBL" id="AVFO01000030">
    <property type="protein sequence ID" value="ESU25456.1"/>
    <property type="molecule type" value="Genomic_DNA"/>
</dbReference>
<keyword evidence="3" id="KW-1185">Reference proteome</keyword>
<evidence type="ECO:0000313" key="2">
    <source>
        <dbReference type="EMBL" id="ESU25456.1"/>
    </source>
</evidence>
<feature type="transmembrane region" description="Helical" evidence="1">
    <location>
        <begin position="6"/>
        <end position="24"/>
    </location>
</feature>
<feature type="transmembrane region" description="Helical" evidence="1">
    <location>
        <begin position="36"/>
        <end position="55"/>
    </location>
</feature>
<evidence type="ECO:0000313" key="3">
    <source>
        <dbReference type="Proteomes" id="UP000018234"/>
    </source>
</evidence>
<comment type="caution">
    <text evidence="2">The sequence shown here is derived from an EMBL/GenBank/DDBJ whole genome shotgun (WGS) entry which is preliminary data.</text>
</comment>